<protein>
    <submittedName>
        <fullName evidence="3">Signal transduction histidine kinase</fullName>
    </submittedName>
</protein>
<evidence type="ECO:0000256" key="1">
    <source>
        <dbReference type="SAM" id="Phobius"/>
    </source>
</evidence>
<sequence>MQILKTIQTKYLALHLLFWTIYLVVQALVYMNFYEFETIKIVAETGAEIIERSGFPDTFWTSLWVQGLELPGKLLAVYLHLWVMIEGFLFRRRFALYLFGLILILLLANVVQAVVMQFLPVPAFMKMPHQAQVLSLTRSLQYIFTCLAVVGFTGALVVLQRYYAEYNRRQEVEKQHIATELQLLKAQIHPHFFFNTLNSLYGLAMEKSEQTPGMILRLSELMNFVLYEAKAKDVPLLREIEIIEDYIALEKVRYGERVQVAVYKTGMIEVWRIPPLLLLPFVENAFKHGVSPEAAQAWLNISISAEAGHLKCVVENSRVGERPSNGNAGLGLENVRRRLELLFPNRHRLSILAEPDSFMVVLELNV</sequence>
<proteinExistence type="predicted"/>
<keyword evidence="3" id="KW-0418">Kinase</keyword>
<dbReference type="eggNOG" id="COG2972">
    <property type="taxonomic scope" value="Bacteria"/>
</dbReference>
<name>F4KUW3_HALH1</name>
<dbReference type="Proteomes" id="UP000008461">
    <property type="component" value="Chromosome"/>
</dbReference>
<feature type="transmembrane region" description="Helical" evidence="1">
    <location>
        <begin position="12"/>
        <end position="33"/>
    </location>
</feature>
<keyword evidence="1" id="KW-0812">Transmembrane</keyword>
<evidence type="ECO:0000259" key="2">
    <source>
        <dbReference type="Pfam" id="PF06580"/>
    </source>
</evidence>
<dbReference type="GO" id="GO:0000155">
    <property type="term" value="F:phosphorelay sensor kinase activity"/>
    <property type="evidence" value="ECO:0007669"/>
    <property type="project" value="InterPro"/>
</dbReference>
<gene>
    <name evidence="3" type="ordered locus">Halhy_0226</name>
</gene>
<keyword evidence="1" id="KW-0472">Membrane</keyword>
<dbReference type="InterPro" id="IPR036890">
    <property type="entry name" value="HATPase_C_sf"/>
</dbReference>
<feature type="transmembrane region" description="Helical" evidence="1">
    <location>
        <begin position="70"/>
        <end position="89"/>
    </location>
</feature>
<evidence type="ECO:0000313" key="4">
    <source>
        <dbReference type="Proteomes" id="UP000008461"/>
    </source>
</evidence>
<keyword evidence="3" id="KW-0808">Transferase</keyword>
<dbReference type="SUPFAM" id="SSF55874">
    <property type="entry name" value="ATPase domain of HSP90 chaperone/DNA topoisomerase II/histidine kinase"/>
    <property type="match status" value="1"/>
</dbReference>
<dbReference type="PANTHER" id="PTHR34220">
    <property type="entry name" value="SENSOR HISTIDINE KINASE YPDA"/>
    <property type="match status" value="1"/>
</dbReference>
<dbReference type="AlphaFoldDB" id="F4KUW3"/>
<dbReference type="InterPro" id="IPR010559">
    <property type="entry name" value="Sig_transdc_His_kin_internal"/>
</dbReference>
<reference evidence="3 4" key="1">
    <citation type="journal article" date="2011" name="Stand. Genomic Sci.">
        <title>Complete genome sequence of Haliscomenobacter hydrossis type strain (O).</title>
        <authorList>
            <consortium name="US DOE Joint Genome Institute (JGI-PGF)"/>
            <person name="Daligault H."/>
            <person name="Lapidus A."/>
            <person name="Zeytun A."/>
            <person name="Nolan M."/>
            <person name="Lucas S."/>
            <person name="Del Rio T.G."/>
            <person name="Tice H."/>
            <person name="Cheng J.F."/>
            <person name="Tapia R."/>
            <person name="Han C."/>
            <person name="Goodwin L."/>
            <person name="Pitluck S."/>
            <person name="Liolios K."/>
            <person name="Pagani I."/>
            <person name="Ivanova N."/>
            <person name="Huntemann M."/>
            <person name="Mavromatis K."/>
            <person name="Mikhailova N."/>
            <person name="Pati A."/>
            <person name="Chen A."/>
            <person name="Palaniappan K."/>
            <person name="Land M."/>
            <person name="Hauser L."/>
            <person name="Brambilla E.M."/>
            <person name="Rohde M."/>
            <person name="Verbarg S."/>
            <person name="Goker M."/>
            <person name="Bristow J."/>
            <person name="Eisen J.A."/>
            <person name="Markowitz V."/>
            <person name="Hugenholtz P."/>
            <person name="Kyrpides N.C."/>
            <person name="Klenk H.P."/>
            <person name="Woyke T."/>
        </authorList>
    </citation>
    <scope>NUCLEOTIDE SEQUENCE [LARGE SCALE GENOMIC DNA]</scope>
    <source>
        <strain evidence="4">ATCC 27775 / DSM 1100 / LMG 10767 / O</strain>
    </source>
</reference>
<keyword evidence="4" id="KW-1185">Reference proteome</keyword>
<dbReference type="GO" id="GO:0016020">
    <property type="term" value="C:membrane"/>
    <property type="evidence" value="ECO:0007669"/>
    <property type="project" value="InterPro"/>
</dbReference>
<dbReference type="EMBL" id="CP002691">
    <property type="protein sequence ID" value="AEE48139.1"/>
    <property type="molecule type" value="Genomic_DNA"/>
</dbReference>
<keyword evidence="1" id="KW-1133">Transmembrane helix</keyword>
<dbReference type="InterPro" id="IPR050640">
    <property type="entry name" value="Bact_2-comp_sensor_kinase"/>
</dbReference>
<organism evidence="3 4">
    <name type="scientific">Haliscomenobacter hydrossis (strain ATCC 27775 / DSM 1100 / LMG 10767 / O)</name>
    <dbReference type="NCBI Taxonomy" id="760192"/>
    <lineage>
        <taxon>Bacteria</taxon>
        <taxon>Pseudomonadati</taxon>
        <taxon>Bacteroidota</taxon>
        <taxon>Saprospiria</taxon>
        <taxon>Saprospirales</taxon>
        <taxon>Haliscomenobacteraceae</taxon>
        <taxon>Haliscomenobacter</taxon>
    </lineage>
</organism>
<dbReference type="HOGENOM" id="CLU_020473_1_0_10"/>
<accession>F4KUW3</accession>
<dbReference type="OrthoDB" id="9792992at2"/>
<feature type="transmembrane region" description="Helical" evidence="1">
    <location>
        <begin position="96"/>
        <end position="119"/>
    </location>
</feature>
<feature type="domain" description="Signal transduction histidine kinase internal region" evidence="2">
    <location>
        <begin position="180"/>
        <end position="257"/>
    </location>
</feature>
<dbReference type="STRING" id="760192.Halhy_0226"/>
<dbReference type="PANTHER" id="PTHR34220:SF7">
    <property type="entry name" value="SENSOR HISTIDINE KINASE YPDA"/>
    <property type="match status" value="1"/>
</dbReference>
<dbReference type="Gene3D" id="3.30.565.10">
    <property type="entry name" value="Histidine kinase-like ATPase, C-terminal domain"/>
    <property type="match status" value="1"/>
</dbReference>
<feature type="transmembrane region" description="Helical" evidence="1">
    <location>
        <begin position="139"/>
        <end position="159"/>
    </location>
</feature>
<dbReference type="Pfam" id="PF06580">
    <property type="entry name" value="His_kinase"/>
    <property type="match status" value="1"/>
</dbReference>
<reference key="2">
    <citation type="submission" date="2011-04" db="EMBL/GenBank/DDBJ databases">
        <title>Complete sequence of chromosome of Haliscomenobacter hydrossis DSM 1100.</title>
        <authorList>
            <consortium name="US DOE Joint Genome Institute (JGI-PGF)"/>
            <person name="Lucas S."/>
            <person name="Han J."/>
            <person name="Lapidus A."/>
            <person name="Bruce D."/>
            <person name="Goodwin L."/>
            <person name="Pitluck S."/>
            <person name="Peters L."/>
            <person name="Kyrpides N."/>
            <person name="Mavromatis K."/>
            <person name="Ivanova N."/>
            <person name="Ovchinnikova G."/>
            <person name="Pagani I."/>
            <person name="Daligault H."/>
            <person name="Detter J.C."/>
            <person name="Han C."/>
            <person name="Land M."/>
            <person name="Hauser L."/>
            <person name="Markowitz V."/>
            <person name="Cheng J.-F."/>
            <person name="Hugenholtz P."/>
            <person name="Woyke T."/>
            <person name="Wu D."/>
            <person name="Verbarg S."/>
            <person name="Frueling A."/>
            <person name="Brambilla E."/>
            <person name="Klenk H.-P."/>
            <person name="Eisen J.A."/>
        </authorList>
    </citation>
    <scope>NUCLEOTIDE SEQUENCE</scope>
    <source>
        <strain>DSM 1100</strain>
    </source>
</reference>
<dbReference type="KEGG" id="hhy:Halhy_0226"/>
<evidence type="ECO:0000313" key="3">
    <source>
        <dbReference type="EMBL" id="AEE48139.1"/>
    </source>
</evidence>